<proteinExistence type="predicted"/>
<accession>A0A178A1S9</accession>
<dbReference type="Proteomes" id="UP000077881">
    <property type="component" value="Unassembled WGS sequence"/>
</dbReference>
<dbReference type="EMBL" id="LDJR01000031">
    <property type="protein sequence ID" value="OAK73490.1"/>
    <property type="molecule type" value="Genomic_DNA"/>
</dbReference>
<organism evidence="1 2">
    <name type="scientific">Lederbergia galactosidilytica</name>
    <dbReference type="NCBI Taxonomy" id="217031"/>
    <lineage>
        <taxon>Bacteria</taxon>
        <taxon>Bacillati</taxon>
        <taxon>Bacillota</taxon>
        <taxon>Bacilli</taxon>
        <taxon>Bacillales</taxon>
        <taxon>Bacillaceae</taxon>
        <taxon>Lederbergia</taxon>
    </lineage>
</organism>
<name>A0A178A1S9_9BACI</name>
<dbReference type="AlphaFoldDB" id="A0A178A1S9"/>
<reference evidence="1 2" key="1">
    <citation type="submission" date="2015-05" db="EMBL/GenBank/DDBJ databases">
        <title>Comparison of genome.</title>
        <authorList>
            <person name="Zheng Z."/>
            <person name="Sun M."/>
        </authorList>
    </citation>
    <scope>NUCLEOTIDE SEQUENCE [LARGE SCALE GENOMIC DNA]</scope>
    <source>
        <strain evidence="1 2">G25-74</strain>
    </source>
</reference>
<dbReference type="PATRIC" id="fig|217031.6.peg.1414"/>
<sequence length="76" mass="8515">MVEGGTENNAVIQIDLNNSHQLTHDLGSDSKISSFYNTQFVLVDLPDVNEILSSIRRSGEPLSQLIMERHTHLIKP</sequence>
<protein>
    <submittedName>
        <fullName evidence="1">Uncharacterized protein</fullName>
    </submittedName>
</protein>
<keyword evidence="2" id="KW-1185">Reference proteome</keyword>
<gene>
    <name evidence="1" type="ORF">ABB05_06530</name>
</gene>
<comment type="caution">
    <text evidence="1">The sequence shown here is derived from an EMBL/GenBank/DDBJ whole genome shotgun (WGS) entry which is preliminary data.</text>
</comment>
<dbReference type="STRING" id="217031.ABB05_06530"/>
<evidence type="ECO:0000313" key="1">
    <source>
        <dbReference type="EMBL" id="OAK73490.1"/>
    </source>
</evidence>
<dbReference type="RefSeq" id="WP_064467845.1">
    <property type="nucleotide sequence ID" value="NZ_JAGGKH010000017.1"/>
</dbReference>
<evidence type="ECO:0000313" key="2">
    <source>
        <dbReference type="Proteomes" id="UP000077881"/>
    </source>
</evidence>